<keyword evidence="3 5" id="KW-1133">Transmembrane helix</keyword>
<keyword evidence="4 5" id="KW-0472">Membrane</keyword>
<keyword evidence="8" id="KW-1185">Reference proteome</keyword>
<protein>
    <recommendedName>
        <fullName evidence="5">Copper transport protein</fullName>
    </recommendedName>
</protein>
<dbReference type="PANTHER" id="PTHR12483:SF27">
    <property type="entry name" value="COPPER TRANSPORT PROTEIN CTR1"/>
    <property type="match status" value="1"/>
</dbReference>
<keyword evidence="5" id="KW-0187">Copper transport</keyword>
<dbReference type="GO" id="GO:0005886">
    <property type="term" value="C:plasma membrane"/>
    <property type="evidence" value="ECO:0007669"/>
    <property type="project" value="TreeGrafter"/>
</dbReference>
<dbReference type="GO" id="GO:0005375">
    <property type="term" value="F:copper ion transmembrane transporter activity"/>
    <property type="evidence" value="ECO:0007669"/>
    <property type="project" value="UniProtKB-UniRule"/>
</dbReference>
<dbReference type="PANTHER" id="PTHR12483">
    <property type="entry name" value="SOLUTE CARRIER FAMILY 31 COPPER TRANSPORTERS"/>
    <property type="match status" value="1"/>
</dbReference>
<dbReference type="RefSeq" id="XP_033596853.1">
    <property type="nucleotide sequence ID" value="XM_033747492.1"/>
</dbReference>
<comment type="similarity">
    <text evidence="5">Belongs to the copper transporter (Ctr) (TC 1.A.56) family. SLC31A subfamily.</text>
</comment>
<evidence type="ECO:0000313" key="8">
    <source>
        <dbReference type="Proteomes" id="UP000799437"/>
    </source>
</evidence>
<sequence length="200" mass="22027">MSSTFSTSTRVTLFFPGWTTNSPAAYVGSLIFLIFIAMANRYLGALKTQLERSWVAVRSPDIKKHHRSRSRREANYSSEANESEAEPLSPYLATHMHSDNDDAGQKSDANDIVVERAASRSAYLPSGWVSNGAWSLSRDGTRALLEFLRAFIGYILMLAVMTFNVGFLFAVLGGVLFGELILGRYTTGVSSGWQEGACHE</sequence>
<reference evidence="7" key="1">
    <citation type="journal article" date="2020" name="Stud. Mycol.">
        <title>101 Dothideomycetes genomes: a test case for predicting lifestyles and emergence of pathogens.</title>
        <authorList>
            <person name="Haridas S."/>
            <person name="Albert R."/>
            <person name="Binder M."/>
            <person name="Bloem J."/>
            <person name="Labutti K."/>
            <person name="Salamov A."/>
            <person name="Andreopoulos B."/>
            <person name="Baker S."/>
            <person name="Barry K."/>
            <person name="Bills G."/>
            <person name="Bluhm B."/>
            <person name="Cannon C."/>
            <person name="Castanera R."/>
            <person name="Culley D."/>
            <person name="Daum C."/>
            <person name="Ezra D."/>
            <person name="Gonzalez J."/>
            <person name="Henrissat B."/>
            <person name="Kuo A."/>
            <person name="Liang C."/>
            <person name="Lipzen A."/>
            <person name="Lutzoni F."/>
            <person name="Magnuson J."/>
            <person name="Mondo S."/>
            <person name="Nolan M."/>
            <person name="Ohm R."/>
            <person name="Pangilinan J."/>
            <person name="Park H.-J."/>
            <person name="Ramirez L."/>
            <person name="Alfaro M."/>
            <person name="Sun H."/>
            <person name="Tritt A."/>
            <person name="Yoshinaga Y."/>
            <person name="Zwiers L.-H."/>
            <person name="Turgeon B."/>
            <person name="Goodwin S."/>
            <person name="Spatafora J."/>
            <person name="Crous P."/>
            <person name="Grigoriev I."/>
        </authorList>
    </citation>
    <scope>NUCLEOTIDE SEQUENCE</scope>
    <source>
        <strain evidence="7">CBS 121739</strain>
    </source>
</reference>
<gene>
    <name evidence="7" type="ORF">EJ05DRAFT_503938</name>
</gene>
<evidence type="ECO:0000256" key="6">
    <source>
        <dbReference type="SAM" id="MobiDB-lite"/>
    </source>
</evidence>
<keyword evidence="5" id="KW-0813">Transport</keyword>
<evidence type="ECO:0000256" key="5">
    <source>
        <dbReference type="RuleBase" id="RU367022"/>
    </source>
</evidence>
<proteinExistence type="inferred from homology"/>
<dbReference type="AlphaFoldDB" id="A0A6A6VV11"/>
<evidence type="ECO:0000256" key="4">
    <source>
        <dbReference type="ARBA" id="ARBA00023136"/>
    </source>
</evidence>
<keyword evidence="2 5" id="KW-0812">Transmembrane</keyword>
<dbReference type="EMBL" id="ML996580">
    <property type="protein sequence ID" value="KAF2754402.1"/>
    <property type="molecule type" value="Genomic_DNA"/>
</dbReference>
<accession>A0A6A6VV11</accession>
<feature type="transmembrane region" description="Helical" evidence="5">
    <location>
        <begin position="24"/>
        <end position="43"/>
    </location>
</feature>
<feature type="transmembrane region" description="Helical" evidence="5">
    <location>
        <begin position="151"/>
        <end position="177"/>
    </location>
</feature>
<evidence type="ECO:0000256" key="3">
    <source>
        <dbReference type="ARBA" id="ARBA00022989"/>
    </source>
</evidence>
<dbReference type="Pfam" id="PF04145">
    <property type="entry name" value="Ctr"/>
    <property type="match status" value="1"/>
</dbReference>
<evidence type="ECO:0000256" key="1">
    <source>
        <dbReference type="ARBA" id="ARBA00004141"/>
    </source>
</evidence>
<dbReference type="InterPro" id="IPR007274">
    <property type="entry name" value="Cop_transporter"/>
</dbReference>
<dbReference type="Proteomes" id="UP000799437">
    <property type="component" value="Unassembled WGS sequence"/>
</dbReference>
<evidence type="ECO:0000256" key="2">
    <source>
        <dbReference type="ARBA" id="ARBA00022692"/>
    </source>
</evidence>
<comment type="subcellular location">
    <subcellularLocation>
        <location evidence="1 5">Membrane</location>
        <topology evidence="1 5">Multi-pass membrane protein</topology>
    </subcellularLocation>
</comment>
<dbReference type="OrthoDB" id="73901at2759"/>
<evidence type="ECO:0000313" key="7">
    <source>
        <dbReference type="EMBL" id="KAF2754402.1"/>
    </source>
</evidence>
<keyword evidence="5" id="KW-0186">Copper</keyword>
<keyword evidence="5" id="KW-0406">Ion transport</keyword>
<feature type="region of interest" description="Disordered" evidence="6">
    <location>
        <begin position="66"/>
        <end position="85"/>
    </location>
</feature>
<dbReference type="GeneID" id="54488546"/>
<name>A0A6A6VV11_9PEZI</name>
<organism evidence="7 8">
    <name type="scientific">Pseudovirgaria hyperparasitica</name>
    <dbReference type="NCBI Taxonomy" id="470096"/>
    <lineage>
        <taxon>Eukaryota</taxon>
        <taxon>Fungi</taxon>
        <taxon>Dikarya</taxon>
        <taxon>Ascomycota</taxon>
        <taxon>Pezizomycotina</taxon>
        <taxon>Dothideomycetes</taxon>
        <taxon>Dothideomycetes incertae sedis</taxon>
        <taxon>Acrospermales</taxon>
        <taxon>Acrospermaceae</taxon>
        <taxon>Pseudovirgaria</taxon>
    </lineage>
</organism>